<keyword evidence="6" id="KW-1185">Reference proteome</keyword>
<dbReference type="Pfam" id="PF07724">
    <property type="entry name" value="AAA_2"/>
    <property type="match status" value="1"/>
</dbReference>
<evidence type="ECO:0000256" key="2">
    <source>
        <dbReference type="ARBA" id="ARBA00022840"/>
    </source>
</evidence>
<dbReference type="Pfam" id="PF10431">
    <property type="entry name" value="ClpB_D2-small"/>
    <property type="match status" value="1"/>
</dbReference>
<dbReference type="SUPFAM" id="SSF52540">
    <property type="entry name" value="P-loop containing nucleoside triphosphate hydrolases"/>
    <property type="match status" value="1"/>
</dbReference>
<evidence type="ECO:0000256" key="3">
    <source>
        <dbReference type="SAM" id="MobiDB-lite"/>
    </source>
</evidence>
<evidence type="ECO:0000313" key="5">
    <source>
        <dbReference type="EMBL" id="KAF5363398.1"/>
    </source>
</evidence>
<organism evidence="5 6">
    <name type="scientific">Leucocoprinus leucothites</name>
    <dbReference type="NCBI Taxonomy" id="201217"/>
    <lineage>
        <taxon>Eukaryota</taxon>
        <taxon>Fungi</taxon>
        <taxon>Dikarya</taxon>
        <taxon>Basidiomycota</taxon>
        <taxon>Agaricomycotina</taxon>
        <taxon>Agaricomycetes</taxon>
        <taxon>Agaricomycetidae</taxon>
        <taxon>Agaricales</taxon>
        <taxon>Agaricineae</taxon>
        <taxon>Agaricaceae</taxon>
        <taxon>Leucocoprinus</taxon>
    </lineage>
</organism>
<dbReference type="Proteomes" id="UP000559027">
    <property type="component" value="Unassembled WGS sequence"/>
</dbReference>
<proteinExistence type="predicted"/>
<evidence type="ECO:0000259" key="4">
    <source>
        <dbReference type="SMART" id="SM01086"/>
    </source>
</evidence>
<dbReference type="GO" id="GO:0051603">
    <property type="term" value="P:proteolysis involved in protein catabolic process"/>
    <property type="evidence" value="ECO:0007669"/>
    <property type="project" value="TreeGrafter"/>
</dbReference>
<dbReference type="InterPro" id="IPR050052">
    <property type="entry name" value="ATP-dep_Clp_protease_ClpX"/>
</dbReference>
<keyword evidence="1" id="KW-0547">Nucleotide-binding</keyword>
<dbReference type="PANTHER" id="PTHR48102">
    <property type="entry name" value="ATP-DEPENDENT CLP PROTEASE ATP-BINDING SUBUNIT CLPX-LIKE, MITOCHONDRIAL-RELATED"/>
    <property type="match status" value="1"/>
</dbReference>
<dbReference type="SMART" id="SM01086">
    <property type="entry name" value="ClpB_D2-small"/>
    <property type="match status" value="1"/>
</dbReference>
<dbReference type="EMBL" id="JAACJO010000001">
    <property type="protein sequence ID" value="KAF5363398.1"/>
    <property type="molecule type" value="Genomic_DNA"/>
</dbReference>
<protein>
    <recommendedName>
        <fullName evidence="4">Clp ATPase C-terminal domain-containing protein</fullName>
    </recommendedName>
</protein>
<dbReference type="GO" id="GO:0016887">
    <property type="term" value="F:ATP hydrolysis activity"/>
    <property type="evidence" value="ECO:0007669"/>
    <property type="project" value="InterPro"/>
</dbReference>
<gene>
    <name evidence="5" type="ORF">D9756_000811</name>
</gene>
<dbReference type="Gene3D" id="3.40.50.300">
    <property type="entry name" value="P-loop containing nucleotide triphosphate hydrolases"/>
    <property type="match status" value="1"/>
</dbReference>
<dbReference type="FunFam" id="1.10.8.60:FF:000138">
    <property type="entry name" value="ATP-dependent Clp protease ATP-binding subunit ClpX"/>
    <property type="match status" value="1"/>
</dbReference>
<feature type="domain" description="Clp ATPase C-terminal" evidence="4">
    <location>
        <begin position="412"/>
        <end position="501"/>
    </location>
</feature>
<dbReference type="PANTHER" id="PTHR48102:SF7">
    <property type="entry name" value="ATP-DEPENDENT CLP PROTEASE ATP-BINDING SUBUNIT CLPX-LIKE, MITOCHONDRIAL"/>
    <property type="match status" value="1"/>
</dbReference>
<comment type="caution">
    <text evidence="5">The sequence shown here is derived from an EMBL/GenBank/DDBJ whole genome shotgun (WGS) entry which is preliminary data.</text>
</comment>
<evidence type="ECO:0000256" key="1">
    <source>
        <dbReference type="ARBA" id="ARBA00022741"/>
    </source>
</evidence>
<dbReference type="OrthoDB" id="1721884at2759"/>
<dbReference type="InterPro" id="IPR027417">
    <property type="entry name" value="P-loop_NTPase"/>
</dbReference>
<dbReference type="AlphaFoldDB" id="A0A8H5LN95"/>
<dbReference type="InterPro" id="IPR019489">
    <property type="entry name" value="Clp_ATPase_C"/>
</dbReference>
<name>A0A8H5LN95_9AGAR</name>
<reference evidence="5 6" key="1">
    <citation type="journal article" date="2020" name="ISME J.">
        <title>Uncovering the hidden diversity of litter-decomposition mechanisms in mushroom-forming fungi.</title>
        <authorList>
            <person name="Floudas D."/>
            <person name="Bentzer J."/>
            <person name="Ahren D."/>
            <person name="Johansson T."/>
            <person name="Persson P."/>
            <person name="Tunlid A."/>
        </authorList>
    </citation>
    <scope>NUCLEOTIDE SEQUENCE [LARGE SCALE GENOMIC DNA]</scope>
    <source>
        <strain evidence="5 6">CBS 146.42</strain>
    </source>
</reference>
<dbReference type="GO" id="GO:0005759">
    <property type="term" value="C:mitochondrial matrix"/>
    <property type="evidence" value="ECO:0007669"/>
    <property type="project" value="TreeGrafter"/>
</dbReference>
<accession>A0A8H5LN95</accession>
<dbReference type="Gene3D" id="1.10.8.60">
    <property type="match status" value="1"/>
</dbReference>
<evidence type="ECO:0000313" key="6">
    <source>
        <dbReference type="Proteomes" id="UP000559027"/>
    </source>
</evidence>
<feature type="region of interest" description="Disordered" evidence="3">
    <location>
        <begin position="285"/>
        <end position="312"/>
    </location>
</feature>
<sequence>MLLRHNLRARPLQLRLLVRQLRTQPLNDYQQADNSYVETQLPAYGLATPREACCYSPDHFGQENAKKVLSVAVYNHYNRVRANLSILEQDELERDPEFDGSIDPESGISSARVQPMRRPTGASFRPTRRAPLFEKSNVLVMYAQFTRRLADTNLLRVVPLVPVCITNTMTSGVRVNSHSNTKKGKTLLAKTLARVLDVPFSVSDATSFTQAGYVGEDVDMAIQRLLQAANWDPMRASMGIVYIDEVDKIARKTGGVGTDTSRDVGGEGVQQALLRMMEGSVVSVQAKGSTGAPEPPALGPGTHPRSGQRAPHLATAKPDVYHIDTSNVLFILSGAFVGLDDIIRQRTAKGSIGFTANLGSQSFELPGQLPFFTSNRKASNVLDHLETTDLVKFGFIPEFISRLPSITTLSPLTVPDLRRILTDVKGSLMSQYQALFGYSGVEIRFTSAALDAVCHKAAERGGGARGLRGIMEALLLEPMYEVPGSDICHVLITEDVVKGTAPPGYWKKNQGVAFWEAWATEESRKPAKS</sequence>
<dbReference type="GO" id="GO:0005524">
    <property type="term" value="F:ATP binding"/>
    <property type="evidence" value="ECO:0007669"/>
    <property type="project" value="UniProtKB-KW"/>
</dbReference>
<feature type="region of interest" description="Disordered" evidence="3">
    <location>
        <begin position="95"/>
        <end position="125"/>
    </location>
</feature>
<keyword evidence="2" id="KW-0067">ATP-binding</keyword>
<dbReference type="InterPro" id="IPR003959">
    <property type="entry name" value="ATPase_AAA_core"/>
</dbReference>